<dbReference type="AlphaFoldDB" id="A0A2N5SGJ3"/>
<dbReference type="Proteomes" id="UP000235388">
    <property type="component" value="Unassembled WGS sequence"/>
</dbReference>
<sequence length="583" mass="62909">MGTRPSIGRFTLKAPVGSSMEASSGRFEIEAPVGCLMAASSGRYLTGVPVGCHHKASSGHSSPEQTQVPRRRVNNFQLANVMEPQSSPPAPTQAPAPGSNADILVDNSVSNAPATRPASYCAAQGARRQYDCARQAPNPTGYPQAARGLNESVSDLGPRAAQTCPIGFLRRCHQASNGRFNLKVPTGCFHGASNGRFQGEAANGHAADPQCMLSSPSSFHLVWTGLKPSIGRFRDASWTLRLDGKQIRPVRGQPRDGSQATKFWTTNGRPEQCKTFQSQFQYGGTGPPEWPTVVLNHQSGHAAALSRQVGHFPTSTTHHTRQPWHGTAKGAKCPPEPPTRPYLPNQWPVYIPAIGRGDLSDQWLVHTGHRAGRPLQSIAGIYRSSGGETSPINSRYIPVIGRGGPLQLMAGTYRSSGGETFLIDDWYVPAIGREDLPDRWPVHTGHWAARPPCSMASTYRSSSRKVSLLDGLFVPAIGWGGAGHRSGRSPQCPVVPANDQEGLPAQWPVCTGHQSARSPRPMANMYRPSIREVSLPDGQYVPANDQGGFPAQWPVCTPAIGESTFSRKPRLYSHLVFVLARLM</sequence>
<protein>
    <submittedName>
        <fullName evidence="2">Uncharacterized protein</fullName>
    </submittedName>
</protein>
<proteinExistence type="predicted"/>
<evidence type="ECO:0000313" key="3">
    <source>
        <dbReference type="Proteomes" id="UP000235388"/>
    </source>
</evidence>
<dbReference type="EMBL" id="PGCJ01000985">
    <property type="protein sequence ID" value="PLW12347.1"/>
    <property type="molecule type" value="Genomic_DNA"/>
</dbReference>
<accession>A0A2N5SGJ3</accession>
<gene>
    <name evidence="2" type="ORF">PCANC_23426</name>
</gene>
<keyword evidence="3" id="KW-1185">Reference proteome</keyword>
<reference evidence="2 3" key="1">
    <citation type="submission" date="2017-11" db="EMBL/GenBank/DDBJ databases">
        <title>De novo assembly and phasing of dikaryotic genomes from two isolates of Puccinia coronata f. sp. avenae, the causal agent of oat crown rust.</title>
        <authorList>
            <person name="Miller M.E."/>
            <person name="Zhang Y."/>
            <person name="Omidvar V."/>
            <person name="Sperschneider J."/>
            <person name="Schwessinger B."/>
            <person name="Raley C."/>
            <person name="Palmer J.M."/>
            <person name="Garnica D."/>
            <person name="Upadhyaya N."/>
            <person name="Rathjen J."/>
            <person name="Taylor J.M."/>
            <person name="Park R.F."/>
            <person name="Dodds P.N."/>
            <person name="Hirsch C.D."/>
            <person name="Kianian S.F."/>
            <person name="Figueroa M."/>
        </authorList>
    </citation>
    <scope>NUCLEOTIDE SEQUENCE [LARGE SCALE GENOMIC DNA]</scope>
    <source>
        <strain evidence="2">12NC29</strain>
    </source>
</reference>
<name>A0A2N5SGJ3_9BASI</name>
<feature type="region of interest" description="Disordered" evidence="1">
    <location>
        <begin position="82"/>
        <end position="101"/>
    </location>
</feature>
<organism evidence="2 3">
    <name type="scientific">Puccinia coronata f. sp. avenae</name>
    <dbReference type="NCBI Taxonomy" id="200324"/>
    <lineage>
        <taxon>Eukaryota</taxon>
        <taxon>Fungi</taxon>
        <taxon>Dikarya</taxon>
        <taxon>Basidiomycota</taxon>
        <taxon>Pucciniomycotina</taxon>
        <taxon>Pucciniomycetes</taxon>
        <taxon>Pucciniales</taxon>
        <taxon>Pucciniaceae</taxon>
        <taxon>Puccinia</taxon>
    </lineage>
</organism>
<feature type="region of interest" description="Disordered" evidence="1">
    <location>
        <begin position="314"/>
        <end position="337"/>
    </location>
</feature>
<evidence type="ECO:0000313" key="2">
    <source>
        <dbReference type="EMBL" id="PLW12347.1"/>
    </source>
</evidence>
<comment type="caution">
    <text evidence="2">The sequence shown here is derived from an EMBL/GenBank/DDBJ whole genome shotgun (WGS) entry which is preliminary data.</text>
</comment>
<evidence type="ECO:0000256" key="1">
    <source>
        <dbReference type="SAM" id="MobiDB-lite"/>
    </source>
</evidence>